<feature type="transmembrane region" description="Helical" evidence="7">
    <location>
        <begin position="197"/>
        <end position="216"/>
    </location>
</feature>
<keyword evidence="2" id="KW-1003">Cell membrane</keyword>
<dbReference type="SUPFAM" id="SSF49493">
    <property type="entry name" value="HSP40/DnaJ peptide-binding domain"/>
    <property type="match status" value="1"/>
</dbReference>
<dbReference type="GO" id="GO:0051082">
    <property type="term" value="F:unfolded protein binding"/>
    <property type="evidence" value="ECO:0007669"/>
    <property type="project" value="InterPro"/>
</dbReference>
<evidence type="ECO:0000259" key="8">
    <source>
        <dbReference type="Pfam" id="PF01556"/>
    </source>
</evidence>
<evidence type="ECO:0000313" key="11">
    <source>
        <dbReference type="Proteomes" id="UP000427769"/>
    </source>
</evidence>
<sequence>MIPIRDTTPSKSVPIVNNTIIGINVVFFLVQLAHGQAQDHFVYLYGLVPAKFTVPQVSAYFSLGQKILSLFTFMFLHGGFIHLIGNMWSLFIFGDNVEDRLGSARYIVFYLLCGLASGLIHLLFNAHSNIPTIGASGAIAGVMGAYFILYPGSRILTLIPIVFIPWFVEIPAFFFLGLWFVLQLFNAAGSSGQAGGIAWWAHIGGFVCGILFLKLFDRIPSAGISQRMRPERKHSHRFQVVKTNRGREEANLYGTLIITQYEALVGARKLITVPWGIQNRLFNVIVPQGIEDGQVLRLKGIGRPRGDGTRGDMMLKIKIQHV</sequence>
<evidence type="ECO:0000256" key="3">
    <source>
        <dbReference type="ARBA" id="ARBA00022519"/>
    </source>
</evidence>
<keyword evidence="6 7" id="KW-0472">Membrane</keyword>
<reference evidence="10 11" key="1">
    <citation type="submission" date="2019-11" db="EMBL/GenBank/DDBJ databases">
        <title>Comparative genomics of hydrocarbon-degrading Desulfosarcina strains.</title>
        <authorList>
            <person name="Watanabe M."/>
            <person name="Kojima H."/>
            <person name="Fukui M."/>
        </authorList>
    </citation>
    <scope>NUCLEOTIDE SEQUENCE [LARGE SCALE GENOMIC DNA]</scope>
    <source>
        <strain evidence="10 11">PP31</strain>
    </source>
</reference>
<evidence type="ECO:0000256" key="6">
    <source>
        <dbReference type="ARBA" id="ARBA00023136"/>
    </source>
</evidence>
<dbReference type="Pfam" id="PF01556">
    <property type="entry name" value="DnaJ_C"/>
    <property type="match status" value="1"/>
</dbReference>
<evidence type="ECO:0000256" key="5">
    <source>
        <dbReference type="ARBA" id="ARBA00022989"/>
    </source>
</evidence>
<dbReference type="OrthoDB" id="9813074at2"/>
<feature type="transmembrane region" description="Helical" evidence="7">
    <location>
        <begin position="130"/>
        <end position="149"/>
    </location>
</feature>
<dbReference type="Gene3D" id="1.20.1540.10">
    <property type="entry name" value="Rhomboid-like"/>
    <property type="match status" value="1"/>
</dbReference>
<dbReference type="KEGG" id="dwd:DSCW_20860"/>
<dbReference type="FunFam" id="1.20.1540.10:FF:000027">
    <property type="entry name" value="Rhomboid family intramembrane serine protease"/>
    <property type="match status" value="1"/>
</dbReference>
<gene>
    <name evidence="10" type="ORF">DSCW_20860</name>
</gene>
<keyword evidence="11" id="KW-1185">Reference proteome</keyword>
<comment type="subcellular location">
    <subcellularLocation>
        <location evidence="1">Membrane</location>
        <topology evidence="1">Multi-pass membrane protein</topology>
    </subcellularLocation>
</comment>
<dbReference type="InterPro" id="IPR002939">
    <property type="entry name" value="DnaJ_C"/>
</dbReference>
<keyword evidence="3" id="KW-0997">Cell inner membrane</keyword>
<dbReference type="PANTHER" id="PTHR43066:SF26">
    <property type="entry name" value="RHOMBOID PROTEASE GLPG"/>
    <property type="match status" value="1"/>
</dbReference>
<dbReference type="EMBL" id="AP021875">
    <property type="protein sequence ID" value="BBO74669.1"/>
    <property type="molecule type" value="Genomic_DNA"/>
</dbReference>
<proteinExistence type="predicted"/>
<dbReference type="Gene3D" id="2.60.260.20">
    <property type="entry name" value="Urease metallochaperone UreE, N-terminal domain"/>
    <property type="match status" value="1"/>
</dbReference>
<evidence type="ECO:0000256" key="7">
    <source>
        <dbReference type="SAM" id="Phobius"/>
    </source>
</evidence>
<dbReference type="AlphaFoldDB" id="A0A5K7Z326"/>
<feature type="transmembrane region" description="Helical" evidence="7">
    <location>
        <begin position="12"/>
        <end position="30"/>
    </location>
</feature>
<dbReference type="InterPro" id="IPR022764">
    <property type="entry name" value="Peptidase_S54_rhomboid_dom"/>
</dbReference>
<evidence type="ECO:0000256" key="2">
    <source>
        <dbReference type="ARBA" id="ARBA00022475"/>
    </source>
</evidence>
<keyword evidence="4 7" id="KW-0812">Transmembrane</keyword>
<dbReference type="SUPFAM" id="SSF144091">
    <property type="entry name" value="Rhomboid-like"/>
    <property type="match status" value="1"/>
</dbReference>
<evidence type="ECO:0000313" key="10">
    <source>
        <dbReference type="EMBL" id="BBO74669.1"/>
    </source>
</evidence>
<keyword evidence="5 7" id="KW-1133">Transmembrane helix</keyword>
<feature type="domain" description="Chaperone DnaJ C-terminal" evidence="8">
    <location>
        <begin position="247"/>
        <end position="320"/>
    </location>
</feature>
<dbReference type="GO" id="GO:0016020">
    <property type="term" value="C:membrane"/>
    <property type="evidence" value="ECO:0007669"/>
    <property type="project" value="UniProtKB-SubCell"/>
</dbReference>
<feature type="transmembrane region" description="Helical" evidence="7">
    <location>
        <begin position="106"/>
        <end position="124"/>
    </location>
</feature>
<protein>
    <recommendedName>
        <fullName evidence="12">Rhomboid family intramembrane serine protease</fullName>
    </recommendedName>
</protein>
<dbReference type="RefSeq" id="WP_155303674.1">
    <property type="nucleotide sequence ID" value="NZ_AP021875.1"/>
</dbReference>
<evidence type="ECO:0008006" key="12">
    <source>
        <dbReference type="Google" id="ProtNLM"/>
    </source>
</evidence>
<feature type="domain" description="Peptidase S54 rhomboid" evidence="9">
    <location>
        <begin position="66"/>
        <end position="213"/>
    </location>
</feature>
<evidence type="ECO:0000259" key="9">
    <source>
        <dbReference type="Pfam" id="PF01694"/>
    </source>
</evidence>
<dbReference type="Pfam" id="PF01694">
    <property type="entry name" value="Rhomboid"/>
    <property type="match status" value="1"/>
</dbReference>
<name>A0A5K7Z326_9BACT</name>
<dbReference type="InterPro" id="IPR008971">
    <property type="entry name" value="HSP40/DnaJ_pept-bd"/>
</dbReference>
<accession>A0A5K7Z326</accession>
<feature type="transmembrane region" description="Helical" evidence="7">
    <location>
        <begin position="67"/>
        <end position="94"/>
    </location>
</feature>
<organism evidence="10 11">
    <name type="scientific">Desulfosarcina widdelii</name>
    <dbReference type="NCBI Taxonomy" id="947919"/>
    <lineage>
        <taxon>Bacteria</taxon>
        <taxon>Pseudomonadati</taxon>
        <taxon>Thermodesulfobacteriota</taxon>
        <taxon>Desulfobacteria</taxon>
        <taxon>Desulfobacterales</taxon>
        <taxon>Desulfosarcinaceae</taxon>
        <taxon>Desulfosarcina</taxon>
    </lineage>
</organism>
<evidence type="ECO:0000256" key="4">
    <source>
        <dbReference type="ARBA" id="ARBA00022692"/>
    </source>
</evidence>
<dbReference type="GO" id="GO:0004252">
    <property type="term" value="F:serine-type endopeptidase activity"/>
    <property type="evidence" value="ECO:0007669"/>
    <property type="project" value="InterPro"/>
</dbReference>
<dbReference type="GO" id="GO:0006457">
    <property type="term" value="P:protein folding"/>
    <property type="evidence" value="ECO:0007669"/>
    <property type="project" value="InterPro"/>
</dbReference>
<evidence type="ECO:0000256" key="1">
    <source>
        <dbReference type="ARBA" id="ARBA00004141"/>
    </source>
</evidence>
<dbReference type="Proteomes" id="UP000427769">
    <property type="component" value="Chromosome"/>
</dbReference>
<dbReference type="InterPro" id="IPR035952">
    <property type="entry name" value="Rhomboid-like_sf"/>
</dbReference>
<feature type="transmembrane region" description="Helical" evidence="7">
    <location>
        <begin position="161"/>
        <end position="185"/>
    </location>
</feature>
<dbReference type="PANTHER" id="PTHR43066">
    <property type="entry name" value="RHOMBOID-RELATED PROTEIN"/>
    <property type="match status" value="1"/>
</dbReference>